<keyword evidence="8" id="KW-1185">Reference proteome</keyword>
<reference evidence="7 8" key="1">
    <citation type="submission" date="2016-07" db="EMBL/GenBank/DDBJ databases">
        <title>Pervasive Adenine N6-methylation of Active Genes in Fungi.</title>
        <authorList>
            <consortium name="DOE Joint Genome Institute"/>
            <person name="Mondo S.J."/>
            <person name="Dannebaum R.O."/>
            <person name="Kuo R.C."/>
            <person name="Labutti K."/>
            <person name="Haridas S."/>
            <person name="Kuo A."/>
            <person name="Salamov A."/>
            <person name="Ahrendt S.R."/>
            <person name="Lipzen A."/>
            <person name="Sullivan W."/>
            <person name="Andreopoulos W.B."/>
            <person name="Clum A."/>
            <person name="Lindquist E."/>
            <person name="Daum C."/>
            <person name="Ramamoorthy G.K."/>
            <person name="Gryganskyi A."/>
            <person name="Culley D."/>
            <person name="Magnuson J.K."/>
            <person name="James T.Y."/>
            <person name="O'Malley M.A."/>
            <person name="Stajich J.E."/>
            <person name="Spatafora J.W."/>
            <person name="Visel A."/>
            <person name="Grigoriev I.V."/>
        </authorList>
    </citation>
    <scope>NUCLEOTIDE SEQUENCE [LARGE SCALE GENOMIC DNA]</scope>
    <source>
        <strain evidence="7 8">PL171</strain>
    </source>
</reference>
<dbReference type="PANTHER" id="PTHR11132">
    <property type="entry name" value="SOLUTE CARRIER FAMILY 35"/>
    <property type="match status" value="1"/>
</dbReference>
<dbReference type="InterPro" id="IPR050186">
    <property type="entry name" value="TPT_transporter"/>
</dbReference>
<organism evidence="7 8">
    <name type="scientific">Catenaria anguillulae PL171</name>
    <dbReference type="NCBI Taxonomy" id="765915"/>
    <lineage>
        <taxon>Eukaryota</taxon>
        <taxon>Fungi</taxon>
        <taxon>Fungi incertae sedis</taxon>
        <taxon>Blastocladiomycota</taxon>
        <taxon>Blastocladiomycetes</taxon>
        <taxon>Blastocladiales</taxon>
        <taxon>Catenariaceae</taxon>
        <taxon>Catenaria</taxon>
    </lineage>
</organism>
<feature type="transmembrane region" description="Helical" evidence="5">
    <location>
        <begin position="138"/>
        <end position="156"/>
    </location>
</feature>
<dbReference type="GO" id="GO:0005789">
    <property type="term" value="C:endoplasmic reticulum membrane"/>
    <property type="evidence" value="ECO:0007669"/>
    <property type="project" value="UniProtKB-SubCell"/>
</dbReference>
<feature type="transmembrane region" description="Helical" evidence="5">
    <location>
        <begin position="205"/>
        <end position="225"/>
    </location>
</feature>
<dbReference type="AlphaFoldDB" id="A0A1Y2HMU9"/>
<dbReference type="NCBIfam" id="TIGR00803">
    <property type="entry name" value="nst"/>
    <property type="match status" value="1"/>
</dbReference>
<keyword evidence="3 5" id="KW-1133">Transmembrane helix</keyword>
<dbReference type="GO" id="GO:0000139">
    <property type="term" value="C:Golgi membrane"/>
    <property type="evidence" value="ECO:0007669"/>
    <property type="project" value="UniProtKB-SubCell"/>
</dbReference>
<evidence type="ECO:0000256" key="2">
    <source>
        <dbReference type="ARBA" id="ARBA00022692"/>
    </source>
</evidence>
<proteinExistence type="inferred from homology"/>
<dbReference type="OrthoDB" id="417037at2759"/>
<dbReference type="InterPro" id="IPR000620">
    <property type="entry name" value="EamA_dom"/>
</dbReference>
<comment type="similarity">
    <text evidence="5">Belongs to the TPT transporter family. SLC35D subfamily.</text>
</comment>
<feature type="transmembrane region" description="Helical" evidence="5">
    <location>
        <begin position="263"/>
        <end position="283"/>
    </location>
</feature>
<feature type="transmembrane region" description="Helical" evidence="5">
    <location>
        <begin position="231"/>
        <end position="256"/>
    </location>
</feature>
<feature type="transmembrane region" description="Helical" evidence="5">
    <location>
        <begin position="49"/>
        <end position="73"/>
    </location>
</feature>
<evidence type="ECO:0000259" key="6">
    <source>
        <dbReference type="Pfam" id="PF00892"/>
    </source>
</evidence>
<accession>A0A1Y2HMU9</accession>
<comment type="subunit">
    <text evidence="5">Homooligomer.</text>
</comment>
<comment type="function">
    <text evidence="5">Involved in the import of GDP-mannose from the cytoplasm into the Golgi lumen.</text>
</comment>
<keyword evidence="5" id="KW-0968">Cytoplasmic vesicle</keyword>
<dbReference type="Proteomes" id="UP000193411">
    <property type="component" value="Unassembled WGS sequence"/>
</dbReference>
<feature type="domain" description="EamA" evidence="6">
    <location>
        <begin position="166"/>
        <end position="301"/>
    </location>
</feature>
<name>A0A1Y2HMU9_9FUNG</name>
<keyword evidence="4 5" id="KW-0472">Membrane</keyword>
<keyword evidence="5" id="KW-0762">Sugar transport</keyword>
<evidence type="ECO:0000256" key="1">
    <source>
        <dbReference type="ARBA" id="ARBA00004141"/>
    </source>
</evidence>
<dbReference type="GO" id="GO:0030659">
    <property type="term" value="C:cytoplasmic vesicle membrane"/>
    <property type="evidence" value="ECO:0007669"/>
    <property type="project" value="UniProtKB-SubCell"/>
</dbReference>
<comment type="subcellular location">
    <subcellularLocation>
        <location evidence="5">Golgi apparatus membrane</location>
        <topology evidence="5">Multi-pass membrane protein</topology>
    </subcellularLocation>
    <subcellularLocation>
        <location evidence="5">Cytoplasmic vesicle membrane</location>
        <topology evidence="5">Multi-pass membrane protein</topology>
    </subcellularLocation>
    <subcellularLocation>
        <location evidence="5">Endoplasmic reticulum membrane</location>
        <topology evidence="5">Multi-pass membrane protein</topology>
    </subcellularLocation>
    <subcellularLocation>
        <location evidence="1">Membrane</location>
        <topology evidence="1">Multi-pass membrane protein</topology>
    </subcellularLocation>
</comment>
<evidence type="ECO:0000256" key="3">
    <source>
        <dbReference type="ARBA" id="ARBA00022989"/>
    </source>
</evidence>
<evidence type="ECO:0000256" key="5">
    <source>
        <dbReference type="RuleBase" id="RU367097"/>
    </source>
</evidence>
<evidence type="ECO:0000313" key="8">
    <source>
        <dbReference type="Proteomes" id="UP000193411"/>
    </source>
</evidence>
<gene>
    <name evidence="7" type="ORF">BCR44DRAFT_126142</name>
</gene>
<evidence type="ECO:0000256" key="4">
    <source>
        <dbReference type="ARBA" id="ARBA00023136"/>
    </source>
</evidence>
<feature type="transmembrane region" description="Helical" evidence="5">
    <location>
        <begin position="289"/>
        <end position="308"/>
    </location>
</feature>
<keyword evidence="5" id="KW-0813">Transport</keyword>
<dbReference type="Pfam" id="PF00892">
    <property type="entry name" value="EamA"/>
    <property type="match status" value="1"/>
</dbReference>
<comment type="caution">
    <text evidence="7">The sequence shown here is derived from an EMBL/GenBank/DDBJ whole genome shotgun (WGS) entry which is preliminary data.</text>
</comment>
<feature type="transmembrane region" description="Helical" evidence="5">
    <location>
        <begin position="162"/>
        <end position="184"/>
    </location>
</feature>
<dbReference type="EMBL" id="MCFL01000020">
    <property type="protein sequence ID" value="ORZ35879.1"/>
    <property type="molecule type" value="Genomic_DNA"/>
</dbReference>
<dbReference type="SUPFAM" id="SSF103481">
    <property type="entry name" value="Multidrug resistance efflux transporter EmrE"/>
    <property type="match status" value="1"/>
</dbReference>
<sequence length="332" mass="35318">MMAPSHSSSSSSWRSSPPLAILSYTMASMLMTVTNKSVLSSYAPLSRMLFLVLFIQSTATCLLMEVLQIVGLASFTRPSLAQARHWISVALAMALMLYTGGKALAQLPVAVFTVCKNLTIVVIALAEQRFMGVPVTRGMATSFVMIVLSSVVSAHADLSGSGGAWFGYLWVVANCLSSAFYVLYMRSSIKHLQLKDGDTVYLNNLLTAPLFLVLSPLADPSWSLLATSPQTWSFLSATFFSGVAAVGISFASAWCLRVINSTTYSMVGALNKLPIALAGVVFLGERATVGGMVGIALGFLAGVMYAKAKVDAGKVAARKKEGLLPMSEKVRV</sequence>
<keyword evidence="5" id="KW-0256">Endoplasmic reticulum</keyword>
<dbReference type="STRING" id="765915.A0A1Y2HMU9"/>
<evidence type="ECO:0000313" key="7">
    <source>
        <dbReference type="EMBL" id="ORZ35879.1"/>
    </source>
</evidence>
<feature type="transmembrane region" description="Helical" evidence="5">
    <location>
        <begin position="107"/>
        <end position="126"/>
    </location>
</feature>
<dbReference type="InterPro" id="IPR037185">
    <property type="entry name" value="EmrE-like"/>
</dbReference>
<protein>
    <recommendedName>
        <fullName evidence="5">GDP-mannose transporter</fullName>
        <shortName evidence="5">GMT</shortName>
    </recommendedName>
</protein>
<feature type="transmembrane region" description="Helical" evidence="5">
    <location>
        <begin position="21"/>
        <end position="43"/>
    </location>
</feature>
<keyword evidence="2 5" id="KW-0812">Transmembrane</keyword>
<keyword evidence="5" id="KW-0333">Golgi apparatus</keyword>